<evidence type="ECO:0000313" key="4">
    <source>
        <dbReference type="EMBL" id="ALI10214.1"/>
    </source>
</evidence>
<dbReference type="Proteomes" id="UP000059425">
    <property type="component" value="Chromosome"/>
</dbReference>
<dbReference type="Gene3D" id="3.40.109.10">
    <property type="entry name" value="NADH Oxidase"/>
    <property type="match status" value="1"/>
</dbReference>
<dbReference type="GO" id="GO:0016491">
    <property type="term" value="F:oxidoreductase activity"/>
    <property type="evidence" value="ECO:0007669"/>
    <property type="project" value="InterPro"/>
</dbReference>
<evidence type="ECO:0000259" key="3">
    <source>
        <dbReference type="PROSITE" id="PS50075"/>
    </source>
</evidence>
<dbReference type="SUPFAM" id="SSF55469">
    <property type="entry name" value="FMN-dependent nitroreductase-like"/>
    <property type="match status" value="1"/>
</dbReference>
<gene>
    <name evidence="4" type="ORF">AO356_26500</name>
</gene>
<evidence type="ECO:0000256" key="1">
    <source>
        <dbReference type="ARBA" id="ARBA00022450"/>
    </source>
</evidence>
<name>A0A0N9WXC9_PSEFL</name>
<dbReference type="Pfam" id="PF00550">
    <property type="entry name" value="PP-binding"/>
    <property type="match status" value="1"/>
</dbReference>
<dbReference type="InterPro" id="IPR006162">
    <property type="entry name" value="Ppantetheine_attach_site"/>
</dbReference>
<feature type="domain" description="Carrier" evidence="3">
    <location>
        <begin position="20"/>
        <end position="95"/>
    </location>
</feature>
<dbReference type="InterPro" id="IPR029479">
    <property type="entry name" value="Nitroreductase"/>
</dbReference>
<reference evidence="4 5" key="2">
    <citation type="journal article" date="2018" name="Nature">
        <title>Mutant phenotypes for thousands of bacterial genes of unknown function.</title>
        <authorList>
            <person name="Price M.N."/>
            <person name="Wetmore K.M."/>
            <person name="Waters R.J."/>
            <person name="Callaghan M."/>
            <person name="Ray J."/>
            <person name="Liu H."/>
            <person name="Kuehl J.V."/>
            <person name="Melnyk R.A."/>
            <person name="Lamson J.S."/>
            <person name="Suh Y."/>
            <person name="Carlson H.K."/>
            <person name="Esquivel Z."/>
            <person name="Sadeeshkumar H."/>
            <person name="Chakraborty R."/>
            <person name="Zane G.M."/>
            <person name="Rubin B.E."/>
            <person name="Wall J.D."/>
            <person name="Visel A."/>
            <person name="Bristow J."/>
            <person name="Blow M.J."/>
            <person name="Arkin A.P."/>
            <person name="Deutschbauer A.M."/>
        </authorList>
    </citation>
    <scope>NUCLEOTIDE SEQUENCE [LARGE SCALE GENOMIC DNA]</scope>
    <source>
        <strain evidence="4 5">FW300-N2C3</strain>
    </source>
</reference>
<dbReference type="Gene3D" id="1.10.1200.10">
    <property type="entry name" value="ACP-like"/>
    <property type="match status" value="1"/>
</dbReference>
<dbReference type="Pfam" id="PF00881">
    <property type="entry name" value="Nitroreductase"/>
    <property type="match status" value="1"/>
</dbReference>
<protein>
    <submittedName>
        <fullName evidence="4">Peptide synthetase</fullName>
    </submittedName>
</protein>
<sequence length="326" mass="35281">MTLSRELENQALPIIDAEPGGPLSTVERIRRIVETVLGVVVPDVGSNIIGLGANSMELVRIINLIEDEMGLRLKFEDVSFEPSIAELAKSVEATRECEAHEPAQYAASQAVTETAHLDLPAVTGIRHDAGWPVVMLAEGLSPVEIVGASVRAFGHEPLALAGIAQLLDALKLPERGASAHAGYASAGALYPVQTYLYAKAGRVDGLPCGLYYYHPLRRELWLLSPDLVFDESLYEPLFNAPFYRDAAFAIYLVSRPAAIKPSYGDRARDYCLLEAGAMAQLLRMRAPSCGIGLCAIGDFAFEPVRNWFELDDDQACLHSLVGGSIS</sequence>
<keyword evidence="2" id="KW-0597">Phosphoprotein</keyword>
<dbReference type="OrthoDB" id="3723182at2"/>
<dbReference type="NCBIfam" id="TIGR03605">
    <property type="entry name" value="antibiot_sagB"/>
    <property type="match status" value="1"/>
</dbReference>
<dbReference type="PROSITE" id="PS00012">
    <property type="entry name" value="PHOSPHOPANTETHEINE"/>
    <property type="match status" value="1"/>
</dbReference>
<proteinExistence type="predicted"/>
<evidence type="ECO:0000256" key="2">
    <source>
        <dbReference type="ARBA" id="ARBA00022553"/>
    </source>
</evidence>
<dbReference type="CDD" id="cd02142">
    <property type="entry name" value="McbC_SagB-like_oxidoreductase"/>
    <property type="match status" value="1"/>
</dbReference>
<dbReference type="PROSITE" id="PS50075">
    <property type="entry name" value="CARRIER"/>
    <property type="match status" value="1"/>
</dbReference>
<accession>A0A0N9WXC9</accession>
<dbReference type="InterPro" id="IPR052544">
    <property type="entry name" value="Bacteriocin_Proc_Enz"/>
</dbReference>
<dbReference type="InterPro" id="IPR009081">
    <property type="entry name" value="PP-bd_ACP"/>
</dbReference>
<evidence type="ECO:0000313" key="5">
    <source>
        <dbReference type="Proteomes" id="UP000059425"/>
    </source>
</evidence>
<dbReference type="InterPro" id="IPR000415">
    <property type="entry name" value="Nitroreductase-like"/>
</dbReference>
<dbReference type="RefSeq" id="WP_060742317.1">
    <property type="nucleotide sequence ID" value="NZ_CP012831.1"/>
</dbReference>
<organism evidence="4 5">
    <name type="scientific">Pseudomonas fluorescens</name>
    <dbReference type="NCBI Taxonomy" id="294"/>
    <lineage>
        <taxon>Bacteria</taxon>
        <taxon>Pseudomonadati</taxon>
        <taxon>Pseudomonadota</taxon>
        <taxon>Gammaproteobacteria</taxon>
        <taxon>Pseudomonadales</taxon>
        <taxon>Pseudomonadaceae</taxon>
        <taxon>Pseudomonas</taxon>
    </lineage>
</organism>
<dbReference type="SUPFAM" id="SSF47336">
    <property type="entry name" value="ACP-like"/>
    <property type="match status" value="1"/>
</dbReference>
<reference evidence="5" key="1">
    <citation type="submission" date="2015-09" db="EMBL/GenBank/DDBJ databases">
        <title>Whole genome sequence of Pseudomonas fluorescens FW300-N2C3.</title>
        <authorList>
            <person name="Ray J."/>
            <person name="Melnyk R."/>
            <person name="Deutschbauer A."/>
        </authorList>
    </citation>
    <scope>NUCLEOTIDE SEQUENCE [LARGE SCALE GENOMIC DNA]</scope>
    <source>
        <strain evidence="5">FW300-N2C3</strain>
    </source>
</reference>
<dbReference type="InterPro" id="IPR036736">
    <property type="entry name" value="ACP-like_sf"/>
</dbReference>
<dbReference type="InterPro" id="IPR020051">
    <property type="entry name" value="SagB-type_dehydrogenase"/>
</dbReference>
<dbReference type="PANTHER" id="PTHR43745:SF2">
    <property type="entry name" value="NITROREDUCTASE MJ1384-RELATED"/>
    <property type="match status" value="1"/>
</dbReference>
<dbReference type="PANTHER" id="PTHR43745">
    <property type="entry name" value="NITROREDUCTASE MJ1384-RELATED"/>
    <property type="match status" value="1"/>
</dbReference>
<dbReference type="EMBL" id="CP012831">
    <property type="protein sequence ID" value="ALI10214.1"/>
    <property type="molecule type" value="Genomic_DNA"/>
</dbReference>
<keyword evidence="1" id="KW-0596">Phosphopantetheine</keyword>
<dbReference type="AlphaFoldDB" id="A0A0N9WXC9"/>